<dbReference type="InterPro" id="IPR029066">
    <property type="entry name" value="PLP-binding_barrel"/>
</dbReference>
<dbReference type="EC" id="5.1.1.1" evidence="4"/>
<dbReference type="InterPro" id="IPR000821">
    <property type="entry name" value="Ala_racemase"/>
</dbReference>
<dbReference type="PRINTS" id="PR00992">
    <property type="entry name" value="ALARACEMASE"/>
</dbReference>
<dbReference type="SMART" id="SM01005">
    <property type="entry name" value="Ala_racemase_C"/>
    <property type="match status" value="1"/>
</dbReference>
<feature type="binding site" evidence="4 6">
    <location>
        <position position="136"/>
    </location>
    <ligand>
        <name>substrate</name>
    </ligand>
</feature>
<feature type="domain" description="Alanine racemase C-terminal" evidence="7">
    <location>
        <begin position="247"/>
        <end position="362"/>
    </location>
</feature>
<dbReference type="Gene3D" id="3.20.20.10">
    <property type="entry name" value="Alanine racemase"/>
    <property type="match status" value="1"/>
</dbReference>
<dbReference type="GO" id="GO:0030170">
    <property type="term" value="F:pyridoxal phosphate binding"/>
    <property type="evidence" value="ECO:0007669"/>
    <property type="project" value="UniProtKB-UniRule"/>
</dbReference>
<dbReference type="HAMAP" id="MF_01201">
    <property type="entry name" value="Ala_racemase"/>
    <property type="match status" value="1"/>
</dbReference>
<dbReference type="PANTHER" id="PTHR30511:SF0">
    <property type="entry name" value="ALANINE RACEMASE, CATABOLIC-RELATED"/>
    <property type="match status" value="1"/>
</dbReference>
<dbReference type="AlphaFoldDB" id="A0A0D2GNI8"/>
<feature type="active site" description="Proton acceptor; specific for L-alanine" evidence="4">
    <location>
        <position position="268"/>
    </location>
</feature>
<comment type="pathway">
    <text evidence="4">Amino-acid biosynthesis; D-alanine biosynthesis; D-alanine from L-alanine: step 1/1.</text>
</comment>
<dbReference type="Gene3D" id="2.40.37.10">
    <property type="entry name" value="Lyase, Ornithine Decarboxylase, Chain A, domain 1"/>
    <property type="match status" value="1"/>
</dbReference>
<dbReference type="GO" id="GO:0005829">
    <property type="term" value="C:cytosol"/>
    <property type="evidence" value="ECO:0007669"/>
    <property type="project" value="TreeGrafter"/>
</dbReference>
<dbReference type="Pfam" id="PF01168">
    <property type="entry name" value="Ala_racemase_N"/>
    <property type="match status" value="1"/>
</dbReference>
<dbReference type="STRING" id="1306947.J120_04470"/>
<comment type="catalytic activity">
    <reaction evidence="4">
        <text>L-alanine = D-alanine</text>
        <dbReference type="Rhea" id="RHEA:20249"/>
        <dbReference type="ChEBI" id="CHEBI:57416"/>
        <dbReference type="ChEBI" id="CHEBI:57972"/>
        <dbReference type="EC" id="5.1.1.1"/>
    </reaction>
</comment>
<gene>
    <name evidence="8" type="ORF">J120_04470</name>
</gene>
<dbReference type="InterPro" id="IPR001608">
    <property type="entry name" value="Ala_racemase_N"/>
</dbReference>
<organism evidence="8 9">
    <name type="scientific">candidate division TM6 bacterium JCVI TM6SC1</name>
    <dbReference type="NCBI Taxonomy" id="1306947"/>
    <lineage>
        <taxon>Bacteria</taxon>
        <taxon>Candidatus Babelota</taxon>
        <taxon>Vermiphilus</taxon>
    </lineage>
</organism>
<protein>
    <recommendedName>
        <fullName evidence="4">Alanine racemase</fullName>
        <ecNumber evidence="4">5.1.1.1</ecNumber>
    </recommendedName>
</protein>
<dbReference type="GO" id="GO:0030632">
    <property type="term" value="P:D-alanine biosynthetic process"/>
    <property type="evidence" value="ECO:0007669"/>
    <property type="project" value="UniProtKB-UniRule"/>
</dbReference>
<accession>A0A0D2GNI8</accession>
<evidence type="ECO:0000256" key="3">
    <source>
        <dbReference type="ARBA" id="ARBA00023235"/>
    </source>
</evidence>
<evidence type="ECO:0000259" key="7">
    <source>
        <dbReference type="SMART" id="SM01005"/>
    </source>
</evidence>
<evidence type="ECO:0000256" key="4">
    <source>
        <dbReference type="HAMAP-Rule" id="MF_01201"/>
    </source>
</evidence>
<dbReference type="InterPro" id="IPR011079">
    <property type="entry name" value="Ala_racemase_C"/>
</dbReference>
<evidence type="ECO:0000256" key="2">
    <source>
        <dbReference type="ARBA" id="ARBA00022898"/>
    </source>
</evidence>
<dbReference type="UniPathway" id="UPA00042">
    <property type="reaction ID" value="UER00497"/>
</dbReference>
<sequence>MIISQRSWIELNYHAFVSNIQHLTAHLLPECKRALVIKNNGYGHGIVQMAYMAEKCGLIDMLCVGTTSEAIALRAHGITLPILALYYIDSPLDDIVLHNISVMVDNIQTIKTLENHLHATSRIINVHLKINTGLNRFGCNIESLTSICTLITQCKNIQLEGVYTHLAQAADQNTNYTDQQLASFEYALEQVYAYNIYPRLIHYANTAGALAHPRSYQTMVRIGLGAYGIMPAEHLYNHINQTQLVPILEWKSKIISVRTIQAGQSVSYDRTFVAPRTTRLGFIPVGYDDGYDRRLSNKGIVLVENQLAPVVGRIAMSSTILDITDIPEAHLDSVVTLFGINTPIHANSIAQTIGEHNPRVVLTKLERTIERTIQYNSYR</sequence>
<dbReference type="SUPFAM" id="SSF50621">
    <property type="entry name" value="Alanine racemase C-terminal domain-like"/>
    <property type="match status" value="1"/>
</dbReference>
<dbReference type="CDD" id="cd00430">
    <property type="entry name" value="PLPDE_III_AR"/>
    <property type="match status" value="1"/>
</dbReference>
<dbReference type="SUPFAM" id="SSF51419">
    <property type="entry name" value="PLP-binding barrel"/>
    <property type="match status" value="1"/>
</dbReference>
<dbReference type="Proteomes" id="UP000032214">
    <property type="component" value="Unassembled WGS sequence"/>
</dbReference>
<evidence type="ECO:0000256" key="1">
    <source>
        <dbReference type="ARBA" id="ARBA00001933"/>
    </source>
</evidence>
<comment type="cofactor">
    <cofactor evidence="1 4 5">
        <name>pyridoxal 5'-phosphate</name>
        <dbReference type="ChEBI" id="CHEBI:597326"/>
    </cofactor>
</comment>
<proteinExistence type="inferred from homology"/>
<keyword evidence="2 4" id="KW-0663">Pyridoxal phosphate</keyword>
<feature type="binding site" evidence="4 6">
    <location>
        <position position="316"/>
    </location>
    <ligand>
        <name>substrate</name>
    </ligand>
</feature>
<dbReference type="EMBL" id="ARQD01000004">
    <property type="protein sequence ID" value="KIX84964.1"/>
    <property type="molecule type" value="Genomic_DNA"/>
</dbReference>
<name>A0A0D2GNI8_9BACT</name>
<evidence type="ECO:0000313" key="9">
    <source>
        <dbReference type="Proteomes" id="UP000032214"/>
    </source>
</evidence>
<reference evidence="8 9" key="1">
    <citation type="journal article" date="2013" name="Proc. Natl. Acad. Sci. U.S.A.">
        <title>Candidate phylum TM6 genome recovered from a hospital sink biofilm provides genomic insights into this uncultivated phylum.</title>
        <authorList>
            <person name="McLean J.S."/>
            <person name="Lombardo M.J."/>
            <person name="Badger J.H."/>
            <person name="Edlund A."/>
            <person name="Novotny M."/>
            <person name="Yee-Greenbaum J."/>
            <person name="Vyahhi N."/>
            <person name="Hall A.P."/>
            <person name="Yang Y."/>
            <person name="Dupont C.L."/>
            <person name="Ziegler M.G."/>
            <person name="Chitsaz H."/>
            <person name="Allen A.E."/>
            <person name="Yooseph S."/>
            <person name="Tesler G."/>
            <person name="Pevzner P.A."/>
            <person name="Friedman R.M."/>
            <person name="Nealson K.H."/>
            <person name="Venter J.C."/>
            <person name="Lasken R.S."/>
        </authorList>
    </citation>
    <scope>NUCLEOTIDE SEQUENCE [LARGE SCALE GENOMIC DNA]</scope>
    <source>
        <strain evidence="8 9">TM6SC1</strain>
    </source>
</reference>
<comment type="caution">
    <text evidence="8">The sequence shown here is derived from an EMBL/GenBank/DDBJ whole genome shotgun (WGS) entry which is preliminary data.</text>
</comment>
<comment type="similarity">
    <text evidence="4">Belongs to the alanine racemase family.</text>
</comment>
<comment type="function">
    <text evidence="4">Catalyzes the interconversion of L-alanine and D-alanine. May also act on other amino acids.</text>
</comment>
<dbReference type="InterPro" id="IPR009006">
    <property type="entry name" value="Ala_racemase/Decarboxylase_C"/>
</dbReference>
<dbReference type="Pfam" id="PF00842">
    <property type="entry name" value="Ala_racemase_C"/>
    <property type="match status" value="1"/>
</dbReference>
<dbReference type="eggNOG" id="COG0787">
    <property type="taxonomic scope" value="Bacteria"/>
</dbReference>
<evidence type="ECO:0000313" key="8">
    <source>
        <dbReference type="EMBL" id="KIX84964.1"/>
    </source>
</evidence>
<feature type="modified residue" description="N6-(pyridoxal phosphate)lysine" evidence="4 5">
    <location>
        <position position="38"/>
    </location>
</feature>
<evidence type="ECO:0000256" key="5">
    <source>
        <dbReference type="PIRSR" id="PIRSR600821-50"/>
    </source>
</evidence>
<keyword evidence="3 4" id="KW-0413">Isomerase</keyword>
<dbReference type="FunFam" id="3.20.20.10:FF:000002">
    <property type="entry name" value="Alanine racemase"/>
    <property type="match status" value="1"/>
</dbReference>
<dbReference type="GO" id="GO:0008784">
    <property type="term" value="F:alanine racemase activity"/>
    <property type="evidence" value="ECO:0007669"/>
    <property type="project" value="UniProtKB-UniRule"/>
</dbReference>
<dbReference type="NCBIfam" id="TIGR00492">
    <property type="entry name" value="alr"/>
    <property type="match status" value="1"/>
</dbReference>
<dbReference type="PANTHER" id="PTHR30511">
    <property type="entry name" value="ALANINE RACEMASE"/>
    <property type="match status" value="1"/>
</dbReference>
<keyword evidence="9" id="KW-1185">Reference proteome</keyword>
<evidence type="ECO:0000256" key="6">
    <source>
        <dbReference type="PIRSR" id="PIRSR600821-52"/>
    </source>
</evidence>
<feature type="active site" description="Proton acceptor; specific for D-alanine" evidence="4">
    <location>
        <position position="38"/>
    </location>
</feature>